<dbReference type="Pfam" id="PF14905">
    <property type="entry name" value="OMP_b-brl_3"/>
    <property type="match status" value="1"/>
</dbReference>
<evidence type="ECO:0000313" key="3">
    <source>
        <dbReference type="Proteomes" id="UP000249547"/>
    </source>
</evidence>
<keyword evidence="3" id="KW-1185">Reference proteome</keyword>
<evidence type="ECO:0000313" key="2">
    <source>
        <dbReference type="EMBL" id="RAI97675.1"/>
    </source>
</evidence>
<name>A0A327PZK5_9BACT</name>
<accession>A0A327PZK5</accession>
<feature type="domain" description="Outer membrane protein beta-barrel" evidence="1">
    <location>
        <begin position="466"/>
        <end position="915"/>
    </location>
</feature>
<dbReference type="RefSeq" id="WP_111600358.1">
    <property type="nucleotide sequence ID" value="NZ_QLLL01000014.1"/>
</dbReference>
<dbReference type="InterPro" id="IPR008969">
    <property type="entry name" value="CarboxyPept-like_regulatory"/>
</dbReference>
<dbReference type="SUPFAM" id="SSF56935">
    <property type="entry name" value="Porins"/>
    <property type="match status" value="1"/>
</dbReference>
<dbReference type="OrthoDB" id="1086219at2"/>
<evidence type="ECO:0000259" key="1">
    <source>
        <dbReference type="Pfam" id="PF14905"/>
    </source>
</evidence>
<protein>
    <submittedName>
        <fullName evidence="2">Outer membrane beta-barrel protein</fullName>
    </submittedName>
</protein>
<dbReference type="AlphaFoldDB" id="A0A327PZK5"/>
<reference evidence="2 3" key="1">
    <citation type="submission" date="2018-06" db="EMBL/GenBank/DDBJ databases">
        <title>Genomic Encyclopedia of Archaeal and Bacterial Type Strains, Phase II (KMG-II): from individual species to whole genera.</title>
        <authorList>
            <person name="Goeker M."/>
        </authorList>
    </citation>
    <scope>NUCLEOTIDE SEQUENCE [LARGE SCALE GENOMIC DNA]</scope>
    <source>
        <strain evidence="2 3">DSM 23857</strain>
    </source>
</reference>
<dbReference type="InterPro" id="IPR041700">
    <property type="entry name" value="OMP_b-brl_3"/>
</dbReference>
<dbReference type="SUPFAM" id="SSF49464">
    <property type="entry name" value="Carboxypeptidase regulatory domain-like"/>
    <property type="match status" value="1"/>
</dbReference>
<dbReference type="Proteomes" id="UP000249547">
    <property type="component" value="Unassembled WGS sequence"/>
</dbReference>
<dbReference type="EMBL" id="QLLL01000014">
    <property type="protein sequence ID" value="RAI97675.1"/>
    <property type="molecule type" value="Genomic_DNA"/>
</dbReference>
<organism evidence="2 3">
    <name type="scientific">Chitinophaga skermanii</name>
    <dbReference type="NCBI Taxonomy" id="331697"/>
    <lineage>
        <taxon>Bacteria</taxon>
        <taxon>Pseudomonadati</taxon>
        <taxon>Bacteroidota</taxon>
        <taxon>Chitinophagia</taxon>
        <taxon>Chitinophagales</taxon>
        <taxon>Chitinophagaceae</taxon>
        <taxon>Chitinophaga</taxon>
    </lineage>
</organism>
<proteinExistence type="predicted"/>
<sequence>MNARITFITLLFTVCFIPLYGQQAIQTKIITPKQPTSASFQPFRISRIQDTLLVPIAQGFTDSTGRLHATLQNGDYVLAMSIAGYKPLLQRFSSNTGKYPALPPTMELDIDKVVQLNGVTIVDNTPPVSMKGDTVEYNANKFKTRENAVVDELLRKLPGVQVEKDGTIKAQGETVQRILVDGKEFFGNDPAIASRNLPANMIDKVQVLDKQSDMAEFTGVNDGQQVKTINLVTKKNSKRGIFGNVHGGIGTNERYDAGINANSLLDDMQLSLLLKGNNVNKSGFSAAELIRLAGTNPTMFRNLPPAAISELMRMKGVRIEGDPSELAEMARPIGLTDTKYGGANFNNDWTNLKWRSSYFFNTSNTTNQYSNDKLFQLVDTSYRYLQNGSTQQQQTNQRVDASADWKINQRNSIKVSPHIDLTTSENHLTRNFQSLSLNKAILNDGQLANHTKARHTLGSAEILARHRFATPGYSLLLQVKPEWYTFDQTQENASKSTFYNLPSGEQQKEIAQLQMNKSEQKSLSANGVFTMPLSKKTYLQIGDKIYFNRGEYNIQIRDQLKEKIDPQLSDVLQTNQWQNLAKVSFAGQWQKLQLTMDAGYLVNDLRGTSATKDYTIAQKFHAFAPEVLAEYKFDPRRKLRFKYNYTTTLPAMQYLQALPDKSDPLYIRNGNPALKPIRLHAWSVHFRQFDTGTGNSLFAVGDVRYYNSQVTDSTSIDLQSGVQYVMPTNVKGNYSASLTLGKSFRLKNNGSNMNTELQTGYQYQTIFNNGIATISKAFTLRPGMDMNYYFGYKTSVHGKFNATWYNRQLTMASIQPQTSWLLNYSIETIHMLPYRTTFETSFEAYSTLGLSNGYNQTIPLLSLALQKEVGKSFSLRFDAKDVMNKNAGLTRIMGNGFIEDRRNNALGRYFMLSGVYKFRQFKKIKS</sequence>
<comment type="caution">
    <text evidence="2">The sequence shown here is derived from an EMBL/GenBank/DDBJ whole genome shotgun (WGS) entry which is preliminary data.</text>
</comment>
<gene>
    <name evidence="2" type="ORF">LX64_04978</name>
</gene>